<dbReference type="GO" id="GO:0004665">
    <property type="term" value="F:prephenate dehydrogenase (NADP+) activity"/>
    <property type="evidence" value="ECO:0007669"/>
    <property type="project" value="InterPro"/>
</dbReference>
<dbReference type="PANTHER" id="PTHR21363">
    <property type="entry name" value="PREPHENATE DEHYDROGENASE"/>
    <property type="match status" value="1"/>
</dbReference>
<dbReference type="FunFam" id="3.40.50.720:FF:000208">
    <property type="entry name" value="Prephenate dehydrogenase"/>
    <property type="match status" value="1"/>
</dbReference>
<feature type="domain" description="Prephenate/arogenate dehydrogenase" evidence="2">
    <location>
        <begin position="24"/>
        <end position="307"/>
    </location>
</feature>
<dbReference type="InterPro" id="IPR036291">
    <property type="entry name" value="NAD(P)-bd_dom_sf"/>
</dbReference>
<dbReference type="PANTHER" id="PTHR21363:SF0">
    <property type="entry name" value="PREPHENATE DEHYDROGENASE [NADP(+)]"/>
    <property type="match status" value="1"/>
</dbReference>
<evidence type="ECO:0000259" key="2">
    <source>
        <dbReference type="PROSITE" id="PS51176"/>
    </source>
</evidence>
<sequence length="307" mass="32686">MPEAPRMLPVVQSTAGEGKPPIFEKVAIAGLGLIGGSIALAARQHWPRALVIGLDRSEVLEKAMLLHAIDVAASDPVVIADADLIILAAPIEANIGLLGGLEGNVVRSAVVTDVGSTKRATVDAARQLPSRLSFVGGHPLGGAPRSGIEHARPDLFVDRPWVFTPEGAETSKPLERLCDFVEVLGAKPQVMSPLEHDRQLAMVSHLPQLTVSALMHVVGTAAGVPGLKLTGRGFFDATRLASSSADIWQDICRSNADQIRTAIDVLITQLESMQRALDKDDDIARTFNSAGEWRERLVALRPPKPTA</sequence>
<dbReference type="Gene3D" id="1.10.3660.10">
    <property type="entry name" value="6-phosphogluconate dehydrogenase C-terminal like domain"/>
    <property type="match status" value="1"/>
</dbReference>
<dbReference type="InterPro" id="IPR008927">
    <property type="entry name" value="6-PGluconate_DH-like_C_sf"/>
</dbReference>
<keyword evidence="1" id="KW-0560">Oxidoreductase</keyword>
<gene>
    <name evidence="3" type="ORF">METZ01_LOCUS87082</name>
</gene>
<dbReference type="GO" id="GO:0008977">
    <property type="term" value="F:prephenate dehydrogenase (NAD+) activity"/>
    <property type="evidence" value="ECO:0007669"/>
    <property type="project" value="InterPro"/>
</dbReference>
<reference evidence="3" key="1">
    <citation type="submission" date="2018-05" db="EMBL/GenBank/DDBJ databases">
        <authorList>
            <person name="Lanie J.A."/>
            <person name="Ng W.-L."/>
            <person name="Kazmierczak K.M."/>
            <person name="Andrzejewski T.M."/>
            <person name="Davidsen T.M."/>
            <person name="Wayne K.J."/>
            <person name="Tettelin H."/>
            <person name="Glass J.I."/>
            <person name="Rusch D."/>
            <person name="Podicherti R."/>
            <person name="Tsui H.-C.T."/>
            <person name="Winkler M.E."/>
        </authorList>
    </citation>
    <scope>NUCLEOTIDE SEQUENCE</scope>
</reference>
<evidence type="ECO:0000313" key="3">
    <source>
        <dbReference type="EMBL" id="SVA34228.1"/>
    </source>
</evidence>
<accession>A0A381V354</accession>
<dbReference type="GO" id="GO:0070403">
    <property type="term" value="F:NAD+ binding"/>
    <property type="evidence" value="ECO:0007669"/>
    <property type="project" value="InterPro"/>
</dbReference>
<evidence type="ECO:0000256" key="1">
    <source>
        <dbReference type="ARBA" id="ARBA00023002"/>
    </source>
</evidence>
<dbReference type="EMBL" id="UINC01007604">
    <property type="protein sequence ID" value="SVA34228.1"/>
    <property type="molecule type" value="Genomic_DNA"/>
</dbReference>
<dbReference type="Pfam" id="PF02153">
    <property type="entry name" value="PDH_N"/>
    <property type="match status" value="1"/>
</dbReference>
<dbReference type="SUPFAM" id="SSF51735">
    <property type="entry name" value="NAD(P)-binding Rossmann-fold domains"/>
    <property type="match status" value="1"/>
</dbReference>
<dbReference type="InterPro" id="IPR003099">
    <property type="entry name" value="Prephen_DH"/>
</dbReference>
<dbReference type="SUPFAM" id="SSF48179">
    <property type="entry name" value="6-phosphogluconate dehydrogenase C-terminal domain-like"/>
    <property type="match status" value="1"/>
</dbReference>
<name>A0A381V354_9ZZZZ</name>
<dbReference type="AlphaFoldDB" id="A0A381V354"/>
<dbReference type="InterPro" id="IPR046825">
    <property type="entry name" value="PDH_C"/>
</dbReference>
<dbReference type="Pfam" id="PF20463">
    <property type="entry name" value="PDH_C"/>
    <property type="match status" value="1"/>
</dbReference>
<organism evidence="3">
    <name type="scientific">marine metagenome</name>
    <dbReference type="NCBI Taxonomy" id="408172"/>
    <lineage>
        <taxon>unclassified sequences</taxon>
        <taxon>metagenomes</taxon>
        <taxon>ecological metagenomes</taxon>
    </lineage>
</organism>
<dbReference type="GO" id="GO:0006571">
    <property type="term" value="P:tyrosine biosynthetic process"/>
    <property type="evidence" value="ECO:0007669"/>
    <property type="project" value="InterPro"/>
</dbReference>
<protein>
    <recommendedName>
        <fullName evidence="2">Prephenate/arogenate dehydrogenase domain-containing protein</fullName>
    </recommendedName>
</protein>
<dbReference type="PROSITE" id="PS51176">
    <property type="entry name" value="PDH_ADH"/>
    <property type="match status" value="1"/>
</dbReference>
<dbReference type="InterPro" id="IPR046826">
    <property type="entry name" value="PDH_N"/>
</dbReference>
<dbReference type="InterPro" id="IPR050812">
    <property type="entry name" value="Preph/Arog_dehydrog"/>
</dbReference>
<proteinExistence type="predicted"/>
<dbReference type="Gene3D" id="3.40.50.720">
    <property type="entry name" value="NAD(P)-binding Rossmann-like Domain"/>
    <property type="match status" value="1"/>
</dbReference>